<dbReference type="InterPro" id="IPR001279">
    <property type="entry name" value="Metallo-B-lactamas"/>
</dbReference>
<dbReference type="Gene3D" id="3.60.15.10">
    <property type="entry name" value="Ribonuclease Z/Hydroxyacylglutathione hydrolase-like"/>
    <property type="match status" value="1"/>
</dbReference>
<reference evidence="2" key="1">
    <citation type="submission" date="2016-12" db="EMBL/GenBank/DDBJ databases">
        <title>Frequent emergence of pathogenic lineages of Klebsiella pneumoniae via mobilisation of yersiniabactin and colibactin.</title>
        <authorList>
            <person name="Lam M.M.C."/>
            <person name="Wick R.R."/>
            <person name="Wyres K.L."/>
            <person name="Gorrie C."/>
            <person name="Judd L."/>
            <person name="Jenney A."/>
            <person name="Holt K.E."/>
        </authorList>
    </citation>
    <scope>NUCLEOTIDE SEQUENCE</scope>
    <source>
        <strain evidence="2">16870732</strain>
    </source>
</reference>
<protein>
    <submittedName>
        <fullName evidence="2">MBL fold metallohydrolase</fullName>
    </submittedName>
</protein>
<accession>A0A2L1KSP2</accession>
<dbReference type="PANTHER" id="PTHR30619:SF1">
    <property type="entry name" value="RECOMBINATION PROTEIN 2"/>
    <property type="match status" value="1"/>
</dbReference>
<dbReference type="Pfam" id="PF00753">
    <property type="entry name" value="Lactamase_B"/>
    <property type="match status" value="1"/>
</dbReference>
<evidence type="ECO:0000259" key="1">
    <source>
        <dbReference type="Pfam" id="PF00753"/>
    </source>
</evidence>
<organism evidence="2">
    <name type="scientific">Klebsiella pneumoniae</name>
    <dbReference type="NCBI Taxonomy" id="573"/>
    <lineage>
        <taxon>Bacteria</taxon>
        <taxon>Pseudomonadati</taxon>
        <taxon>Pseudomonadota</taxon>
        <taxon>Gammaproteobacteria</taxon>
        <taxon>Enterobacterales</taxon>
        <taxon>Enterobacteriaceae</taxon>
        <taxon>Klebsiella/Raoultella group</taxon>
        <taxon>Klebsiella</taxon>
        <taxon>Klebsiella pneumoniae complex</taxon>
    </lineage>
</organism>
<dbReference type="PANTHER" id="PTHR30619">
    <property type="entry name" value="DNA INTERNALIZATION/COMPETENCE PROTEIN COMEC/REC2"/>
    <property type="match status" value="1"/>
</dbReference>
<sequence length="350" mass="39165">MGISVRSLQANHGDCFLVSYRSSDSVYNLLIDGGNSATFMFGAQGRYSGELRCVLDDLKKDDQKIDLVILTHIDDDHIGGLLRAFETPGYLCQMASSIWFNSSKFITKYFKVDEISDNDVCLQSSSPQTSVRQGKKLESLLKEINCERQPIVIAGQKFTRGPFTFTILSPEEDNLRNLLHKWPDEPDPVVTSGASRDYGMRFEDILLNDQFHSDQSVYNGSSIAFILEADGKAMLFLGDSHDENIVRSLRSLGFNEGNKLILDLVKISHHGSQHNTSPEFLSLIDAHHFIISTNGSKHGLPDKRTIARILSSGEGKIGFNYPHIIQEMLHENEVPLYSSRLVALNGEIRL</sequence>
<dbReference type="RefSeq" id="WP_132343591.1">
    <property type="nucleotide sequence ID" value="NZ_JAIGYS010000001.1"/>
</dbReference>
<dbReference type="EMBL" id="KY454637">
    <property type="protein sequence ID" value="AVE25525.1"/>
    <property type="molecule type" value="Genomic_DNA"/>
</dbReference>
<keyword evidence="2" id="KW-0378">Hydrolase</keyword>
<dbReference type="InterPro" id="IPR052159">
    <property type="entry name" value="Competence_DNA_uptake"/>
</dbReference>
<proteinExistence type="predicted"/>
<dbReference type="InterPro" id="IPR036866">
    <property type="entry name" value="RibonucZ/Hydroxyglut_hydro"/>
</dbReference>
<gene>
    <name evidence="2" type="ORF">ICEKp13_0038</name>
</gene>
<dbReference type="GO" id="GO:0016787">
    <property type="term" value="F:hydrolase activity"/>
    <property type="evidence" value="ECO:0007669"/>
    <property type="project" value="UniProtKB-KW"/>
</dbReference>
<name>A0A2L1KSP2_KLEPN</name>
<dbReference type="AlphaFoldDB" id="A0A2L1KSP2"/>
<dbReference type="SUPFAM" id="SSF56281">
    <property type="entry name" value="Metallo-hydrolase/oxidoreductase"/>
    <property type="match status" value="1"/>
</dbReference>
<feature type="domain" description="Metallo-beta-lactamase" evidence="1">
    <location>
        <begin position="27"/>
        <end position="83"/>
    </location>
</feature>
<evidence type="ECO:0000313" key="2">
    <source>
        <dbReference type="EMBL" id="AVE25525.1"/>
    </source>
</evidence>